<evidence type="ECO:0000313" key="2">
    <source>
        <dbReference type="EMBL" id="GAJ16309.1"/>
    </source>
</evidence>
<keyword evidence="1" id="KW-0812">Transmembrane</keyword>
<feature type="transmembrane region" description="Helical" evidence="1">
    <location>
        <begin position="6"/>
        <end position="28"/>
    </location>
</feature>
<reference evidence="2" key="1">
    <citation type="journal article" date="2014" name="Front. Microbiol.">
        <title>High frequency of phylogenetically diverse reductive dehalogenase-homologous genes in deep subseafloor sedimentary metagenomes.</title>
        <authorList>
            <person name="Kawai M."/>
            <person name="Futagami T."/>
            <person name="Toyoda A."/>
            <person name="Takaki Y."/>
            <person name="Nishi S."/>
            <person name="Hori S."/>
            <person name="Arai W."/>
            <person name="Tsubouchi T."/>
            <person name="Morono Y."/>
            <person name="Uchiyama I."/>
            <person name="Ito T."/>
            <person name="Fujiyama A."/>
            <person name="Inagaki F."/>
            <person name="Takami H."/>
        </authorList>
    </citation>
    <scope>NUCLEOTIDE SEQUENCE</scope>
    <source>
        <strain evidence="2">Expedition CK06-06</strain>
    </source>
</reference>
<accession>X1UFJ6</accession>
<dbReference type="AlphaFoldDB" id="X1UFJ6"/>
<keyword evidence="1" id="KW-0472">Membrane</keyword>
<protein>
    <submittedName>
        <fullName evidence="2">Uncharacterized protein</fullName>
    </submittedName>
</protein>
<gene>
    <name evidence="2" type="ORF">S12H4_63065</name>
</gene>
<dbReference type="EMBL" id="BARW01042655">
    <property type="protein sequence ID" value="GAJ16309.1"/>
    <property type="molecule type" value="Genomic_DNA"/>
</dbReference>
<comment type="caution">
    <text evidence="2">The sequence shown here is derived from an EMBL/GenBank/DDBJ whole genome shotgun (WGS) entry which is preliminary data.</text>
</comment>
<name>X1UFJ6_9ZZZZ</name>
<sequence length="31" mass="3335">IQILQGIIGTAIEALIGAVLLLLIFGVIRRF</sequence>
<keyword evidence="1" id="KW-1133">Transmembrane helix</keyword>
<evidence type="ECO:0000256" key="1">
    <source>
        <dbReference type="SAM" id="Phobius"/>
    </source>
</evidence>
<proteinExistence type="predicted"/>
<feature type="non-terminal residue" evidence="2">
    <location>
        <position position="1"/>
    </location>
</feature>
<organism evidence="2">
    <name type="scientific">marine sediment metagenome</name>
    <dbReference type="NCBI Taxonomy" id="412755"/>
    <lineage>
        <taxon>unclassified sequences</taxon>
        <taxon>metagenomes</taxon>
        <taxon>ecological metagenomes</taxon>
    </lineage>
</organism>